<evidence type="ECO:0000256" key="6">
    <source>
        <dbReference type="PIRNR" id="PIRNR018968"/>
    </source>
</evidence>
<dbReference type="PANTHER" id="PTHR46795:SF3">
    <property type="entry name" value="ABC TRANSPORTER PERMEASE"/>
    <property type="match status" value="1"/>
</dbReference>
<feature type="transmembrane region" description="Helical" evidence="6">
    <location>
        <begin position="287"/>
        <end position="307"/>
    </location>
</feature>
<dbReference type="EMBL" id="LK932525">
    <property type="protein sequence ID" value="CDS88878.1"/>
    <property type="molecule type" value="Genomic_DNA"/>
</dbReference>
<dbReference type="InterPro" id="IPR027022">
    <property type="entry name" value="ABC_permease_BceB-typ"/>
</dbReference>
<keyword evidence="5 6" id="KW-0472">Membrane</keyword>
<dbReference type="AlphaFoldDB" id="A0A069AJQ5"/>
<feature type="transmembrane region" description="Helical" evidence="6">
    <location>
        <begin position="119"/>
        <end position="142"/>
    </location>
</feature>
<proteinExistence type="inferred from homology"/>
<dbReference type="InterPro" id="IPR052536">
    <property type="entry name" value="ABC-4_Integral_Memb_Prot"/>
</dbReference>
<dbReference type="Pfam" id="PF02687">
    <property type="entry name" value="FtsX"/>
    <property type="match status" value="1"/>
</dbReference>
<feature type="transmembrane region" description="Helical" evidence="6">
    <location>
        <begin position="56"/>
        <end position="77"/>
    </location>
</feature>
<dbReference type="PIRSF" id="PIRSF018968">
    <property type="entry name" value="ABC_permease_BceB"/>
    <property type="match status" value="1"/>
</dbReference>
<feature type="transmembrane region" description="Helical" evidence="6">
    <location>
        <begin position="603"/>
        <end position="625"/>
    </location>
</feature>
<accession>A0A069AJQ5</accession>
<keyword evidence="3 6" id="KW-0812">Transmembrane</keyword>
<feature type="transmembrane region" description="Helical" evidence="6">
    <location>
        <begin position="516"/>
        <end position="538"/>
    </location>
</feature>
<dbReference type="RefSeq" id="WP_021367083.1">
    <property type="nucleotide sequence ID" value="NZ_BBYB01000112.1"/>
</dbReference>
<keyword evidence="4 6" id="KW-1133">Transmembrane helix</keyword>
<keyword evidence="6" id="KW-0813">Transport</keyword>
<name>A0A069AJQ5_CLODI</name>
<protein>
    <submittedName>
        <fullName evidence="9">ABC-type transport system, permease</fullName>
    </submittedName>
</protein>
<feature type="domain" description="ABC3 transporter permease C-terminal" evidence="7">
    <location>
        <begin position="62"/>
        <end position="178"/>
    </location>
</feature>
<dbReference type="PANTHER" id="PTHR46795">
    <property type="entry name" value="ABC TRANSPORTER PERMEASE-RELATED-RELATED"/>
    <property type="match status" value="1"/>
</dbReference>
<evidence type="ECO:0000256" key="4">
    <source>
        <dbReference type="ARBA" id="ARBA00022989"/>
    </source>
</evidence>
<dbReference type="GO" id="GO:0055085">
    <property type="term" value="P:transmembrane transport"/>
    <property type="evidence" value="ECO:0007669"/>
    <property type="project" value="UniProtKB-UniRule"/>
</dbReference>
<evidence type="ECO:0000313" key="9">
    <source>
        <dbReference type="EMBL" id="CDS89504.1"/>
    </source>
</evidence>
<evidence type="ECO:0000259" key="7">
    <source>
        <dbReference type="Pfam" id="PF02687"/>
    </source>
</evidence>
<feature type="transmembrane region" description="Helical" evidence="6">
    <location>
        <begin position="230"/>
        <end position="254"/>
    </location>
</feature>
<feature type="transmembrane region" description="Helical" evidence="6">
    <location>
        <begin position="15"/>
        <end position="35"/>
    </location>
</feature>
<comment type="similarity">
    <text evidence="6">Belongs to the ABC-4 integral membrane protein family.</text>
</comment>
<dbReference type="EMBL" id="LK932411">
    <property type="protein sequence ID" value="CDS89504.1"/>
    <property type="molecule type" value="Genomic_DNA"/>
</dbReference>
<reference evidence="9" key="1">
    <citation type="submission" date="2014-07" db="EMBL/GenBank/DDBJ databases">
        <authorList>
            <person name="Monot Marc"/>
        </authorList>
    </citation>
    <scope>NUCLEOTIDE SEQUENCE</scope>
    <source>
        <strain evidence="9">7032994</strain>
    </source>
</reference>
<keyword evidence="2 6" id="KW-1003">Cell membrane</keyword>
<organism evidence="9">
    <name type="scientific">Clostridioides difficile</name>
    <name type="common">Peptoclostridium difficile</name>
    <dbReference type="NCBI Taxonomy" id="1496"/>
    <lineage>
        <taxon>Bacteria</taxon>
        <taxon>Bacillati</taxon>
        <taxon>Bacillota</taxon>
        <taxon>Clostridia</taxon>
        <taxon>Peptostreptococcales</taxon>
        <taxon>Peptostreptococcaceae</taxon>
        <taxon>Clostridioides</taxon>
    </lineage>
</organism>
<evidence type="ECO:0000256" key="1">
    <source>
        <dbReference type="ARBA" id="ARBA00004651"/>
    </source>
</evidence>
<dbReference type="InterPro" id="IPR003838">
    <property type="entry name" value="ABC3_permease_C"/>
</dbReference>
<feature type="transmembrane region" description="Helical" evidence="6">
    <location>
        <begin position="572"/>
        <end position="591"/>
    </location>
</feature>
<gene>
    <name evidence="8" type="ORF">BN1096_700216</name>
    <name evidence="9" type="ORF">BN1097_710216</name>
</gene>
<feature type="transmembrane region" description="Helical" evidence="6">
    <location>
        <begin position="198"/>
        <end position="218"/>
    </location>
</feature>
<evidence type="ECO:0000256" key="2">
    <source>
        <dbReference type="ARBA" id="ARBA00022475"/>
    </source>
</evidence>
<evidence type="ECO:0000313" key="8">
    <source>
        <dbReference type="EMBL" id="CDS88878.1"/>
    </source>
</evidence>
<comment type="subcellular location">
    <subcellularLocation>
        <location evidence="1 6">Cell membrane</location>
        <topology evidence="1 6">Multi-pass membrane protein</topology>
    </subcellularLocation>
</comment>
<evidence type="ECO:0000256" key="5">
    <source>
        <dbReference type="ARBA" id="ARBA00023136"/>
    </source>
</evidence>
<sequence>MSILGIAYNNFKSNIRTYLAFFISMVFSVVVLTNFELLRYGDAINVLQEENKKFTLSVLVAVIMILSVFLFFFIWYATNIFFKNRSKEIGILSFMGLDLYTIGKIYFVENMLIGISSCITGIIIGIITSRFFQVVIIKLSGFNIKVSNGLSIEAILYATLIFISIFIIMAVKGFITICRSSVINLINISKKQEKIPKVGIGIYILAIVSIIVIGYGYYLSTNIRTGDITSVLPVIGIIIAGTYGLFKSVMPVIFDIIIKNKKILFNGNNIIAINNINYRLNKNYKTYAIIAIIITTTISTLGASVAMKHIHKNAQEQRNVYTISIVSMDKDEVNKKQIENIIKDTNKIKYSVNPELTILKKTDIKEAYDTTDTIMKYSDFCNTLKVNGNDKELKEYGERLVSGNNVIELKSPQTIASIATKEAKIKLDGQLYNISRGEVKVPVLGTGLNQSIIVVNDDTYFKLRDKGQQVYFYGAKVFQEENSQVMFNNIEKNLSLKNGYIQNGYKAQGESQWMKFAYVVLVFLFLVFAIVAGSIIYMKIYSDAYEDKEKYKILLKIGTTEKDINRAILKEVAIFYTLPMLSATISSYFALRLAGDLLMTDLFDIYILSLVICLIIFVIYGAVSVNKFKSVVYKN</sequence>
<dbReference type="GO" id="GO:0005886">
    <property type="term" value="C:plasma membrane"/>
    <property type="evidence" value="ECO:0007669"/>
    <property type="project" value="UniProtKB-SubCell"/>
</dbReference>
<evidence type="ECO:0000256" key="3">
    <source>
        <dbReference type="ARBA" id="ARBA00022692"/>
    </source>
</evidence>
<feature type="transmembrane region" description="Helical" evidence="6">
    <location>
        <begin position="154"/>
        <end position="177"/>
    </location>
</feature>